<feature type="compositionally biased region" description="Polar residues" evidence="1">
    <location>
        <begin position="632"/>
        <end position="643"/>
    </location>
</feature>
<dbReference type="EMBL" id="BDGU01000081">
    <property type="protein sequence ID" value="GAW02073.1"/>
    <property type="molecule type" value="Genomic_DNA"/>
</dbReference>
<name>A0A1Q3E4B8_LENED</name>
<protein>
    <submittedName>
        <fullName evidence="2">Uncharacterized protein</fullName>
    </submittedName>
</protein>
<sequence>MDIFVSFPEVEDATLGSKFLYAYLNEAPSGLFKPSVEICAAGLTVDPALHNTLKAAHRTRDLDALERLRTHLERNSWRYHPQLSEMNEVILATESAGKIEEMAVKQMERPIWMPRKQNSNSQVVEFIRNLQIPLGSFKDVPLVILVKLAISCTLKDIQSIWDLPPGEYIYITLDEANAASKKHRRAFSDEYGRYPILKEMLRALRRRMGHLPVKFVVAGTMIPPEHFQSATGEWDDFRWCSDTGSFDDPEEHRRFESPHTLLGNYIEKISNYIPHDNSEYTHGEVVRFNRWYTSIGDNGLKEGWISTIEMHRAIISFLVTSKGCIDCSTKERALVSEDYGYFIDSDCSRIVLDEPLTIMYEARDAHFTDHTPDRLVLLATTMEDALCWFKHERDEPFCVLQDSSSTSVTLVFCLQFSDARTAWVSVRVPSTFQNAEDQDFARDIQDLHPSAIFRDQFDMVSLLDQIPDICLDVGPSGMLRISGSFWVEKANEESIPHELYPAGILNVEALNEAAKNISQDMLLRRLSRIFSQGNDAKVAPPVSSVEAPQKQTQKRSRSATIGEDTDPATSKTSQPKTKKHAKSDLVPASGSSRARKNADRHPRSHRRKSKISDVATGRASVGVPRSDRVGPTATSSSYNLRKR</sequence>
<comment type="caution">
    <text evidence="2">The sequence shown here is derived from an EMBL/GenBank/DDBJ whole genome shotgun (WGS) entry which is preliminary data.</text>
</comment>
<dbReference type="Proteomes" id="UP000188533">
    <property type="component" value="Unassembled WGS sequence"/>
</dbReference>
<accession>A0A1Q3E4B8</accession>
<evidence type="ECO:0000313" key="2">
    <source>
        <dbReference type="EMBL" id="GAW02073.1"/>
    </source>
</evidence>
<evidence type="ECO:0000313" key="3">
    <source>
        <dbReference type="Proteomes" id="UP000188533"/>
    </source>
</evidence>
<proteinExistence type="predicted"/>
<reference evidence="2 3" key="1">
    <citation type="submission" date="2016-08" db="EMBL/GenBank/DDBJ databases">
        <authorList>
            <consortium name="Lentinula edodes genome sequencing consortium"/>
            <person name="Sakamoto Y."/>
            <person name="Nakade K."/>
            <person name="Sato S."/>
            <person name="Yoshida Y."/>
            <person name="Miyazaki K."/>
            <person name="Natsume S."/>
            <person name="Konno N."/>
        </authorList>
    </citation>
    <scope>NUCLEOTIDE SEQUENCE [LARGE SCALE GENOMIC DNA]</scope>
    <source>
        <strain evidence="2 3">NBRC 111202</strain>
    </source>
</reference>
<dbReference type="AlphaFoldDB" id="A0A1Q3E4B8"/>
<evidence type="ECO:0000256" key="1">
    <source>
        <dbReference type="SAM" id="MobiDB-lite"/>
    </source>
</evidence>
<gene>
    <name evidence="2" type="ORF">LENED_003703</name>
</gene>
<reference evidence="2 3" key="2">
    <citation type="submission" date="2017-02" db="EMBL/GenBank/DDBJ databases">
        <title>A genome survey and senescence transcriptome analysis in Lentinula edodes.</title>
        <authorList>
            <person name="Sakamoto Y."/>
            <person name="Nakade K."/>
            <person name="Sato S."/>
            <person name="Yoshida Y."/>
            <person name="Miyazaki K."/>
            <person name="Natsume S."/>
            <person name="Konno N."/>
        </authorList>
    </citation>
    <scope>NUCLEOTIDE SEQUENCE [LARGE SCALE GENOMIC DNA]</scope>
    <source>
        <strain evidence="2 3">NBRC 111202</strain>
    </source>
</reference>
<keyword evidence="3" id="KW-1185">Reference proteome</keyword>
<organism evidence="2 3">
    <name type="scientific">Lentinula edodes</name>
    <name type="common">Shiitake mushroom</name>
    <name type="synonym">Lentinus edodes</name>
    <dbReference type="NCBI Taxonomy" id="5353"/>
    <lineage>
        <taxon>Eukaryota</taxon>
        <taxon>Fungi</taxon>
        <taxon>Dikarya</taxon>
        <taxon>Basidiomycota</taxon>
        <taxon>Agaricomycotina</taxon>
        <taxon>Agaricomycetes</taxon>
        <taxon>Agaricomycetidae</taxon>
        <taxon>Agaricales</taxon>
        <taxon>Marasmiineae</taxon>
        <taxon>Omphalotaceae</taxon>
        <taxon>Lentinula</taxon>
    </lineage>
</organism>
<feature type="region of interest" description="Disordered" evidence="1">
    <location>
        <begin position="534"/>
        <end position="643"/>
    </location>
</feature>